<evidence type="ECO:0000256" key="6">
    <source>
        <dbReference type="ARBA" id="ARBA00042471"/>
    </source>
</evidence>
<reference evidence="13 14" key="1">
    <citation type="submission" date="2015-01" db="EMBL/GenBank/DDBJ databases">
        <title>The Genome Sequence of Fonsecaea pedrosoi CBS 271.37.</title>
        <authorList>
            <consortium name="The Broad Institute Genomics Platform"/>
            <person name="Cuomo C."/>
            <person name="de Hoog S."/>
            <person name="Gorbushina A."/>
            <person name="Stielow B."/>
            <person name="Teixiera M."/>
            <person name="Abouelleil A."/>
            <person name="Chapman S.B."/>
            <person name="Priest M."/>
            <person name="Young S.K."/>
            <person name="Wortman J."/>
            <person name="Nusbaum C."/>
            <person name="Birren B."/>
        </authorList>
    </citation>
    <scope>NUCLEOTIDE SEQUENCE [LARGE SCALE GENOMIC DNA]</scope>
    <source>
        <strain evidence="13 14">CBS 271.37</strain>
    </source>
</reference>
<dbReference type="EMBL" id="KN846969">
    <property type="protein sequence ID" value="KIW85151.1"/>
    <property type="molecule type" value="Genomic_DNA"/>
</dbReference>
<dbReference type="GO" id="GO:0046872">
    <property type="term" value="F:metal ion binding"/>
    <property type="evidence" value="ECO:0007669"/>
    <property type="project" value="UniProtKB-KW"/>
</dbReference>
<evidence type="ECO:0000256" key="2">
    <source>
        <dbReference type="ARBA" id="ARBA00012255"/>
    </source>
</evidence>
<keyword evidence="12" id="KW-0460">Magnesium</keyword>
<evidence type="ECO:0000313" key="14">
    <source>
        <dbReference type="Proteomes" id="UP000053029"/>
    </source>
</evidence>
<keyword evidence="3" id="KW-0378">Hydrolase</keyword>
<organism evidence="13 14">
    <name type="scientific">Fonsecaea pedrosoi CBS 271.37</name>
    <dbReference type="NCBI Taxonomy" id="1442368"/>
    <lineage>
        <taxon>Eukaryota</taxon>
        <taxon>Fungi</taxon>
        <taxon>Dikarya</taxon>
        <taxon>Ascomycota</taxon>
        <taxon>Pezizomycotina</taxon>
        <taxon>Eurotiomycetes</taxon>
        <taxon>Chaetothyriomycetidae</taxon>
        <taxon>Chaetothyriales</taxon>
        <taxon>Herpotrichiellaceae</taxon>
        <taxon>Fonsecaea</taxon>
    </lineage>
</organism>
<dbReference type="PANTHER" id="PTHR16222">
    <property type="entry name" value="ADP-RIBOSYLGLYCOHYDROLASE"/>
    <property type="match status" value="1"/>
</dbReference>
<feature type="binding site" evidence="12">
    <location>
        <position position="315"/>
    </location>
    <ligand>
        <name>Mg(2+)</name>
        <dbReference type="ChEBI" id="CHEBI:18420"/>
        <label>1</label>
    </ligand>
</feature>
<dbReference type="GeneID" id="25300031"/>
<keyword evidence="14" id="KW-1185">Reference proteome</keyword>
<gene>
    <name evidence="13" type="ORF">Z517_00541</name>
</gene>
<feature type="binding site" evidence="12">
    <location>
        <position position="312"/>
    </location>
    <ligand>
        <name>Mg(2+)</name>
        <dbReference type="ChEBI" id="CHEBI:18420"/>
        <label>1</label>
    </ligand>
</feature>
<feature type="binding site" evidence="12">
    <location>
        <position position="314"/>
    </location>
    <ligand>
        <name>Mg(2+)</name>
        <dbReference type="ChEBI" id="CHEBI:18420"/>
        <label>1</label>
    </ligand>
</feature>
<evidence type="ECO:0000256" key="3">
    <source>
        <dbReference type="ARBA" id="ARBA00022801"/>
    </source>
</evidence>
<evidence type="ECO:0000313" key="13">
    <source>
        <dbReference type="EMBL" id="KIW85151.1"/>
    </source>
</evidence>
<evidence type="ECO:0000256" key="11">
    <source>
        <dbReference type="ARBA" id="ARBA00049015"/>
    </source>
</evidence>
<dbReference type="Pfam" id="PF03747">
    <property type="entry name" value="ADP_ribosyl_GH"/>
    <property type="match status" value="1"/>
</dbReference>
<feature type="binding site" evidence="12">
    <location>
        <position position="58"/>
    </location>
    <ligand>
        <name>Mg(2+)</name>
        <dbReference type="ChEBI" id="CHEBI:18420"/>
        <label>1</label>
    </ligand>
</feature>
<dbReference type="InterPro" id="IPR050792">
    <property type="entry name" value="ADP-ribosylglycohydrolase"/>
</dbReference>
<feature type="binding site" evidence="12">
    <location>
        <position position="57"/>
    </location>
    <ligand>
        <name>Mg(2+)</name>
        <dbReference type="ChEBI" id="CHEBI:18420"/>
        <label>1</label>
    </ligand>
</feature>
<dbReference type="InterPro" id="IPR036705">
    <property type="entry name" value="Ribosyl_crysJ1_sf"/>
</dbReference>
<comment type="cofactor">
    <cofactor evidence="12">
        <name>Mg(2+)</name>
        <dbReference type="ChEBI" id="CHEBI:18420"/>
    </cofactor>
    <text evidence="12">Binds 2 magnesium ions per subunit.</text>
</comment>
<evidence type="ECO:0000256" key="5">
    <source>
        <dbReference type="ARBA" id="ARBA00042398"/>
    </source>
</evidence>
<dbReference type="HOGENOM" id="CLU_024566_8_2_1"/>
<comment type="catalytic activity">
    <reaction evidence="11">
        <text>alpha-NAD(+) + H2O = ADP-D-ribose + nicotinamide + H(+)</text>
        <dbReference type="Rhea" id="RHEA:68792"/>
        <dbReference type="ChEBI" id="CHEBI:15377"/>
        <dbReference type="ChEBI" id="CHEBI:15378"/>
        <dbReference type="ChEBI" id="CHEBI:17154"/>
        <dbReference type="ChEBI" id="CHEBI:57967"/>
        <dbReference type="ChEBI" id="CHEBI:77017"/>
    </reaction>
</comment>
<dbReference type="AlphaFoldDB" id="A0A0D2E4Y9"/>
<dbReference type="VEuPathDB" id="FungiDB:Z517_00541"/>
<dbReference type="Gene3D" id="1.10.4080.10">
    <property type="entry name" value="ADP-ribosylation/Crystallin J1"/>
    <property type="match status" value="1"/>
</dbReference>
<dbReference type="PANTHER" id="PTHR16222:SF24">
    <property type="entry name" value="ADP-RIBOSYLHYDROLASE ARH3"/>
    <property type="match status" value="1"/>
</dbReference>
<comment type="similarity">
    <text evidence="1">Belongs to the ADP-ribosylglycohydrolase family.</text>
</comment>
<name>A0A0D2E4Y9_9EURO</name>
<keyword evidence="12" id="KW-0479">Metal-binding</keyword>
<evidence type="ECO:0000256" key="12">
    <source>
        <dbReference type="PIRSR" id="PIRSR605502-1"/>
    </source>
</evidence>
<proteinExistence type="inferred from homology"/>
<feature type="binding site" evidence="12">
    <location>
        <position position="56"/>
    </location>
    <ligand>
        <name>Mg(2+)</name>
        <dbReference type="ChEBI" id="CHEBI:18420"/>
        <label>1</label>
    </ligand>
</feature>
<dbReference type="OrthoDB" id="2021138at2759"/>
<dbReference type="RefSeq" id="XP_013288959.1">
    <property type="nucleotide sequence ID" value="XM_013433505.1"/>
</dbReference>
<dbReference type="Proteomes" id="UP000053029">
    <property type="component" value="Unassembled WGS sequence"/>
</dbReference>
<dbReference type="InterPro" id="IPR005502">
    <property type="entry name" value="Ribosyl_crysJ1"/>
</dbReference>
<evidence type="ECO:0000256" key="8">
    <source>
        <dbReference type="ARBA" id="ARBA00042850"/>
    </source>
</evidence>
<accession>A0A0D2E4Y9</accession>
<dbReference type="SUPFAM" id="SSF101478">
    <property type="entry name" value="ADP-ribosylglycohydrolase"/>
    <property type="match status" value="1"/>
</dbReference>
<evidence type="ECO:0000256" key="9">
    <source>
        <dbReference type="ARBA" id="ARBA00043187"/>
    </source>
</evidence>
<evidence type="ECO:0000256" key="7">
    <source>
        <dbReference type="ARBA" id="ARBA00042722"/>
    </source>
</evidence>
<evidence type="ECO:0000256" key="10">
    <source>
        <dbReference type="ARBA" id="ARBA00043193"/>
    </source>
</evidence>
<dbReference type="GO" id="GO:0004649">
    <property type="term" value="F:poly(ADP-ribose) glycohydrolase activity"/>
    <property type="evidence" value="ECO:0007669"/>
    <property type="project" value="UniProtKB-EC"/>
</dbReference>
<evidence type="ECO:0000256" key="1">
    <source>
        <dbReference type="ARBA" id="ARBA00010702"/>
    </source>
</evidence>
<evidence type="ECO:0000256" key="4">
    <source>
        <dbReference type="ARBA" id="ARBA00041057"/>
    </source>
</evidence>
<protein>
    <recommendedName>
        <fullName evidence="4">ADP-ribosylhydrolase ARH3</fullName>
        <ecNumber evidence="2">3.2.1.143</ecNumber>
    </recommendedName>
    <alternativeName>
        <fullName evidence="5">ADP-ribose glycohydrolase ARH3</fullName>
    </alternativeName>
    <alternativeName>
        <fullName evidence="6">ADP-ribosylhydrolase 3</fullName>
    </alternativeName>
    <alternativeName>
        <fullName evidence="9">O-acetyl-ADP-ribose deacetylase ARH3</fullName>
    </alternativeName>
    <alternativeName>
        <fullName evidence="10">Poly(ADP-ribose) glycohydrolase ARH3</fullName>
    </alternativeName>
    <alternativeName>
        <fullName evidence="8">[Protein ADP-ribosylarginine] hydrolase-like protein 2</fullName>
    </alternativeName>
    <alternativeName>
        <fullName evidence="7">[Protein ADP-ribosylserine] hydrolase</fullName>
    </alternativeName>
</protein>
<dbReference type="EC" id="3.2.1.143" evidence="2"/>
<sequence length="383" mass="41157">MSSSPSLTSRIRGSFLGLAVCDALGAPAEFCVRGSFPTITGMQANPNFGLGPGYFTDDTSMALCLARSFLEHGPGTNSVDQARKYLAWYRGGYQSSTGKCFDIGNLTREALGVWRHAVIVDDTYGESAKSPHPSRSQAAIQSALTTIDSRFNQDRYCGNGSLMRVLPTALLFGQDDPTATKAAADSSRVTHPHPRCVLCCALYTILVARALQEPNLTKDSLVGYISDYVSAVRGKIEVSTSSKSKSKSESASAPFVDRFQPYATLSSFHNKPAAEIRSSGYVVDSLEAALWAFFTTSSFREGAVKVVNLGDDADTVGAIYGGLAGAFYGDEEIPSEWLRDMKRLDLVEDIVREIVMVRSKDDKGHVVGGVKEGIQASVNVLGL</sequence>